<evidence type="ECO:0000313" key="3">
    <source>
        <dbReference type="Proteomes" id="UP000190896"/>
    </source>
</evidence>
<evidence type="ECO:0000256" key="1">
    <source>
        <dbReference type="SAM" id="Phobius"/>
    </source>
</evidence>
<feature type="transmembrane region" description="Helical" evidence="1">
    <location>
        <begin position="179"/>
        <end position="196"/>
    </location>
</feature>
<keyword evidence="3" id="KW-1185">Reference proteome</keyword>
<dbReference type="InterPro" id="IPR014509">
    <property type="entry name" value="YjdF-like"/>
</dbReference>
<dbReference type="EMBL" id="MPRJ01000002">
    <property type="protein sequence ID" value="OOZ37823.1"/>
    <property type="molecule type" value="Genomic_DNA"/>
</dbReference>
<gene>
    <name evidence="2" type="ORF">BOW51_00740</name>
</gene>
<dbReference type="OrthoDB" id="9786473at2"/>
<feature type="transmembrane region" description="Helical" evidence="1">
    <location>
        <begin position="103"/>
        <end position="120"/>
    </location>
</feature>
<feature type="transmembrane region" description="Helical" evidence="1">
    <location>
        <begin position="132"/>
        <end position="150"/>
    </location>
</feature>
<keyword evidence="1" id="KW-0812">Transmembrane</keyword>
<evidence type="ECO:0008006" key="4">
    <source>
        <dbReference type="Google" id="ProtNLM"/>
    </source>
</evidence>
<reference evidence="2 3" key="1">
    <citation type="submission" date="2016-11" db="EMBL/GenBank/DDBJ databases">
        <title>Mixed transmission modes and dynamic genome evolution in an obligate animal-bacterial symbiosis.</title>
        <authorList>
            <person name="Russell S.L."/>
            <person name="Corbett-Detig R.B."/>
            <person name="Cavanaugh C.M."/>
        </authorList>
    </citation>
    <scope>NUCLEOTIDE SEQUENCE [LARGE SCALE GENOMIC DNA]</scope>
    <source>
        <strain evidence="2">Se-Cadez</strain>
    </source>
</reference>
<evidence type="ECO:0000313" key="2">
    <source>
        <dbReference type="EMBL" id="OOZ37823.1"/>
    </source>
</evidence>
<dbReference type="AlphaFoldDB" id="A0A1T2KYB9"/>
<sequence>MNSSQTREPVIFLAAISLFLLFSGIDPVADRYTWFLETVPVMIGIAILVPTYRDFRLTPLLYRLLALHALILMIGGHYTYAEVPLFNWLRDAFELSRNHYDRIGHLAQGFIPAILAREILLRRSPLEPGKWLFLVVTSICLAFSAFYEMIEWWAALVSEQAAEAFLGTQGDHWDTQWDMFLALVGAITSQLLLAGYHDHQLKTLSQQAHKAT</sequence>
<protein>
    <recommendedName>
        <fullName evidence="4">DUF2238 domain-containing protein</fullName>
    </recommendedName>
</protein>
<name>A0A1T2KYB9_9GAMM</name>
<dbReference type="Pfam" id="PF09997">
    <property type="entry name" value="DUF2238"/>
    <property type="match status" value="1"/>
</dbReference>
<accession>A0A1T2KYB9</accession>
<keyword evidence="1" id="KW-0472">Membrane</keyword>
<dbReference type="InterPro" id="IPR058534">
    <property type="entry name" value="YjdF"/>
</dbReference>
<dbReference type="PIRSF" id="PIRSF020606">
    <property type="entry name" value="UCP020606"/>
    <property type="match status" value="1"/>
</dbReference>
<keyword evidence="1" id="KW-1133">Transmembrane helix</keyword>
<dbReference type="RefSeq" id="WP_078485621.1">
    <property type="nucleotide sequence ID" value="NZ_MPRJ01000002.1"/>
</dbReference>
<proteinExistence type="predicted"/>
<dbReference type="Proteomes" id="UP000190896">
    <property type="component" value="Unassembled WGS sequence"/>
</dbReference>
<organism evidence="2 3">
    <name type="scientific">Solemya velesiana gill symbiont</name>
    <dbReference type="NCBI Taxonomy" id="1918948"/>
    <lineage>
        <taxon>Bacteria</taxon>
        <taxon>Pseudomonadati</taxon>
        <taxon>Pseudomonadota</taxon>
        <taxon>Gammaproteobacteria</taxon>
        <taxon>sulfur-oxidizing symbionts</taxon>
    </lineage>
</organism>
<feature type="transmembrane region" description="Helical" evidence="1">
    <location>
        <begin position="60"/>
        <end position="80"/>
    </location>
</feature>
<comment type="caution">
    <text evidence="2">The sequence shown here is derived from an EMBL/GenBank/DDBJ whole genome shotgun (WGS) entry which is preliminary data.</text>
</comment>
<feature type="transmembrane region" description="Helical" evidence="1">
    <location>
        <begin position="34"/>
        <end position="53"/>
    </location>
</feature>